<evidence type="ECO:0000259" key="6">
    <source>
        <dbReference type="Pfam" id="PF00135"/>
    </source>
</evidence>
<dbReference type="EnsemblMetazoa" id="AAEL014303-RF">
    <property type="protein sequence ID" value="AAEL014303-PF"/>
    <property type="gene ID" value="AAEL014303"/>
</dbReference>
<accession>A0A6I8TPQ1</accession>
<dbReference type="SUPFAM" id="SSF53474">
    <property type="entry name" value="alpha/beta-Hydrolases"/>
    <property type="match status" value="1"/>
</dbReference>
<evidence type="ECO:0000256" key="3">
    <source>
        <dbReference type="ARBA" id="ARBA00023180"/>
    </source>
</evidence>
<dbReference type="InterPro" id="IPR019819">
    <property type="entry name" value="Carboxylesterase_B_CS"/>
</dbReference>
<evidence type="ECO:0000256" key="5">
    <source>
        <dbReference type="SAM" id="Phobius"/>
    </source>
</evidence>
<dbReference type="EnsemblMetazoa" id="AAEL014303-RI">
    <property type="protein sequence ID" value="AAEL014303-PI"/>
    <property type="gene ID" value="AAEL014303"/>
</dbReference>
<dbReference type="PROSITE" id="PS00941">
    <property type="entry name" value="CARBOXYLESTERASE_B_2"/>
    <property type="match status" value="1"/>
</dbReference>
<feature type="compositionally biased region" description="Polar residues" evidence="4">
    <location>
        <begin position="1358"/>
        <end position="1367"/>
    </location>
</feature>
<dbReference type="Pfam" id="PF00135">
    <property type="entry name" value="COesterase"/>
    <property type="match status" value="1"/>
</dbReference>
<feature type="compositionally biased region" description="Low complexity" evidence="4">
    <location>
        <begin position="1335"/>
        <end position="1352"/>
    </location>
</feature>
<dbReference type="EnsemblMetazoa" id="AAEL014303-RB">
    <property type="protein sequence ID" value="AAEL014303-PB"/>
    <property type="gene ID" value="AAEL014303"/>
</dbReference>
<dbReference type="InParanoid" id="A0A6I8TPQ1"/>
<dbReference type="InterPro" id="IPR051093">
    <property type="entry name" value="Neuroligin/BSAL"/>
</dbReference>
<feature type="domain" description="Carboxylesterase type B" evidence="6">
    <location>
        <begin position="384"/>
        <end position="906"/>
    </location>
</feature>
<dbReference type="PANTHER" id="PTHR43903">
    <property type="entry name" value="NEUROLIGIN"/>
    <property type="match status" value="1"/>
</dbReference>
<dbReference type="OrthoDB" id="3200163at2759"/>
<evidence type="ECO:0000256" key="2">
    <source>
        <dbReference type="ARBA" id="ARBA00022729"/>
    </source>
</evidence>
<dbReference type="EnsemblMetazoa" id="AAEL014303-RG">
    <property type="protein sequence ID" value="AAEL014303-PG"/>
    <property type="gene ID" value="AAEL014303"/>
</dbReference>
<protein>
    <recommendedName>
        <fullName evidence="6">Carboxylesterase type B domain-containing protein</fullName>
    </recommendedName>
</protein>
<dbReference type="FunCoup" id="A0A6I8TPQ1">
    <property type="interactions" value="265"/>
</dbReference>
<dbReference type="EnsemblMetazoa" id="AAEL014303-RC">
    <property type="protein sequence ID" value="AAEL014303-PC"/>
    <property type="gene ID" value="AAEL014303"/>
</dbReference>
<dbReference type="InterPro" id="IPR029058">
    <property type="entry name" value="AB_hydrolase_fold"/>
</dbReference>
<keyword evidence="2" id="KW-0732">Signal</keyword>
<reference evidence="7 8" key="1">
    <citation type="submission" date="2017-06" db="EMBL/GenBank/DDBJ databases">
        <title>Aedes aegypti genome working group (AGWG) sequencing and assembly.</title>
        <authorList>
            <consortium name="Aedes aegypti Genome Working Group (AGWG)"/>
            <person name="Matthews B.J."/>
        </authorList>
    </citation>
    <scope>NUCLEOTIDE SEQUENCE [LARGE SCALE GENOMIC DNA]</scope>
    <source>
        <strain evidence="7 8">LVP_AGWG</strain>
    </source>
</reference>
<keyword evidence="3" id="KW-0325">Glycoprotein</keyword>
<dbReference type="Gene3D" id="3.40.50.1820">
    <property type="entry name" value="alpha/beta hydrolase"/>
    <property type="match status" value="1"/>
</dbReference>
<dbReference type="Proteomes" id="UP000008820">
    <property type="component" value="Chromosome 2"/>
</dbReference>
<feature type="region of interest" description="Disordered" evidence="4">
    <location>
        <begin position="956"/>
        <end position="1014"/>
    </location>
</feature>
<dbReference type="EnsemblMetazoa" id="AAEL014303-RH">
    <property type="protein sequence ID" value="AAEL014303-PH"/>
    <property type="gene ID" value="AAEL014303"/>
</dbReference>
<organism evidence="7 8">
    <name type="scientific">Aedes aegypti</name>
    <name type="common">Yellowfever mosquito</name>
    <name type="synonym">Culex aegypti</name>
    <dbReference type="NCBI Taxonomy" id="7159"/>
    <lineage>
        <taxon>Eukaryota</taxon>
        <taxon>Metazoa</taxon>
        <taxon>Ecdysozoa</taxon>
        <taxon>Arthropoda</taxon>
        <taxon>Hexapoda</taxon>
        <taxon>Insecta</taxon>
        <taxon>Pterygota</taxon>
        <taxon>Neoptera</taxon>
        <taxon>Endopterygota</taxon>
        <taxon>Diptera</taxon>
        <taxon>Nematocera</taxon>
        <taxon>Culicoidea</taxon>
        <taxon>Culicidae</taxon>
        <taxon>Culicinae</taxon>
        <taxon>Aedini</taxon>
        <taxon>Aedes</taxon>
        <taxon>Stegomyia</taxon>
    </lineage>
</organism>
<name>A0A6I8TPQ1_AEDAE</name>
<feature type="region of interest" description="Disordered" evidence="4">
    <location>
        <begin position="1334"/>
        <end position="1367"/>
    </location>
</feature>
<keyword evidence="5" id="KW-0812">Transmembrane</keyword>
<keyword evidence="5" id="KW-1133">Transmembrane helix</keyword>
<feature type="transmembrane region" description="Helical" evidence="5">
    <location>
        <begin position="1179"/>
        <end position="1203"/>
    </location>
</feature>
<keyword evidence="8" id="KW-1185">Reference proteome</keyword>
<feature type="compositionally biased region" description="Acidic residues" evidence="4">
    <location>
        <begin position="972"/>
        <end position="982"/>
    </location>
</feature>
<gene>
    <name evidence="7" type="primary">5564085</name>
</gene>
<dbReference type="InterPro" id="IPR002018">
    <property type="entry name" value="CarbesteraseB"/>
</dbReference>
<feature type="compositionally biased region" description="Acidic residues" evidence="4">
    <location>
        <begin position="999"/>
        <end position="1013"/>
    </location>
</feature>
<keyword evidence="5" id="KW-0472">Membrane</keyword>
<proteinExistence type="inferred from homology"/>
<sequence>MQKIPTSYHLGQDEVHFTPCSIHPSHQHLIQLSSEPSFIVSGKESFITTIQLMCHFFLCFVVSCATTRVNLVYSNQAMASNFITHHTDERKQSQCFKSILIKTYLFPRKTALRISSIFTFVNTTLEYHSSRTYKFCSTVLNKPSESFTIESNVKTKSDEFNVVMRLSDEISDKMDSMVALQSEVVVQGRKSCIVLKVYSRTTEYKYDCVQYDKSFSTYHSIEHTELIIYNQLKHIVNGIDYMRKKFTIHIYNNSTRTYDVFYIVDWIDYRIYIAAKNDNCCNIVHCCSCDRYKEIVFALGVGCTRRTTERTHFYHIKQNAGSRRKTATLSHILETTTTIFTMTTWMLLLMRKWKNIQINLQMLLVLSLCVPIVSAAYQNNKYSTNIIKTKYGPLRGIVMHSNPIVEAFLGVPYASPPIGSLRYMPPVTPSTWKATKLADNFSPVCPQALPKLYGSDGLFEHTRGRLAHLRRLLPLLSNQSEDCLYLNLYVPRSGESVEPDGTTKATIVYIHGESYEWNSGNPYDGSILASTGNVILVTINFRLGVLGFLKTGAKGSAQGNFGLMDLVAALHWLRENLSAFHGDPSRITLMGHGTGAALANILVVSPVASDLIHRVVLLSGSALSPWAIQRDPLAIKQYVANQTGCQLDLLADDIAPCLRTKAVTELLRITPPNPRFLPGYAPFVDGTVIINPRTANIRLPTLPLGSAITSTNGIEFANFPRAELLFGLTSYESYNDLNAQDLEFGFNETRRDRILRTYVRNVFHFHLKEIYSTLRNEYTDWEHPPRNLLGHRDTILELLSDGHTAAPLVRLGYLHSLQEGKSYFLHFRHQSGERDFPERGGSVRGEDVPFTFGLPVSPLFSSNYSLEDKQISQILVQYLTNFAKTGMPNGLKTPNVRDISKNDHGSIRNLYNVNSIPRYKRSNFKFRLQKDQIPPLLLNNKLLRSLYRSNMNTSYFDTNSNEEYNSNKDNDSWDDTINEPDEINVMQDSPSYGRRESYDENNSDDSSDDNDSFDDIKKDTVLKLENWDMYDSINQIYLELGKSGCSVTARSHYRGHKLSMWLSLIPQLHSFDDAAYLPMRHHHFTDDKPEYYDGRLKEPPNITLPRLITIAKTTTKPQKTETNVVPFAQTVPTECPPNMTVMPPIAATYPQRNQMNTIDSSKDIINQLANSQYQNYSTAFNITIGVGCFLLLLNVIIFSAIYYQREKHANLNKQKENAISEDALHDESTSTEGRFEQQKIVRNFEKDDTGSKSNIKFQCVSSGASLNDYSCFEQGSDMKKKCIIVDVCSSELPLKEYPYTSPRGSTTGSIHRTVTPEIYKNLSHENLTAVPQAYSSQPSSMSDSSSITVSTSHPMRHNASTTTGDQCTQSEQACLPETQEIGTTVNEVDLDYSSMMMETSQATRSAGFHGGILRQQTGSVIHGTAKKRVQIQEISV</sequence>
<dbReference type="EnsemblMetazoa" id="AAEL014303-RD">
    <property type="protein sequence ID" value="AAEL014303-PD"/>
    <property type="gene ID" value="AAEL014303"/>
</dbReference>
<evidence type="ECO:0000256" key="1">
    <source>
        <dbReference type="ARBA" id="ARBA00005964"/>
    </source>
</evidence>
<evidence type="ECO:0000313" key="8">
    <source>
        <dbReference type="Proteomes" id="UP000008820"/>
    </source>
</evidence>
<reference evidence="7" key="2">
    <citation type="submission" date="2020-05" db="UniProtKB">
        <authorList>
            <consortium name="EnsemblMetazoa"/>
        </authorList>
    </citation>
    <scope>IDENTIFICATION</scope>
    <source>
        <strain evidence="7">LVP_AGWG</strain>
    </source>
</reference>
<evidence type="ECO:0000256" key="4">
    <source>
        <dbReference type="SAM" id="MobiDB-lite"/>
    </source>
</evidence>
<comment type="similarity">
    <text evidence="1">Belongs to the type-B carboxylesterase/lipase family.</text>
</comment>
<evidence type="ECO:0000313" key="7">
    <source>
        <dbReference type="EnsemblMetazoa" id="AAEL014303-PF"/>
    </source>
</evidence>